<proteinExistence type="predicted"/>
<dbReference type="Gene3D" id="1.20.1290.10">
    <property type="entry name" value="AhpD-like"/>
    <property type="match status" value="1"/>
</dbReference>
<protein>
    <submittedName>
        <fullName evidence="2">AhpD family alkylhydroperoxidase</fullName>
    </submittedName>
</protein>
<feature type="domain" description="Carboxymuconolactone decarboxylase-like" evidence="1">
    <location>
        <begin position="53"/>
        <end position="134"/>
    </location>
</feature>
<sequence>MSTPDTPPAQPRIQPGGWREVGLFVALFARVAGRVQGTEPPAVFLTLGRHRRLFWGWLHFAGRLMPGGRLSRRESELVILRVASRRGSSYELTQHRRLGRRAGLSVDEIAAIEAGAVEGAFSDREVLLLRAADELLAEGDLTDALWSELGGQFDDRERIEIVMLVGHYAMLATALHALRVQPDRPR</sequence>
<dbReference type="Pfam" id="PF02627">
    <property type="entry name" value="CMD"/>
    <property type="match status" value="1"/>
</dbReference>
<keyword evidence="2" id="KW-0575">Peroxidase</keyword>
<reference evidence="2 3" key="1">
    <citation type="submission" date="2020-07" db="EMBL/GenBank/DDBJ databases">
        <title>Sequencing the genomes of 1000 actinobacteria strains.</title>
        <authorList>
            <person name="Klenk H.-P."/>
        </authorList>
    </citation>
    <scope>NUCLEOTIDE SEQUENCE [LARGE SCALE GENOMIC DNA]</scope>
    <source>
        <strain evidence="2 3">DSM 15131</strain>
    </source>
</reference>
<dbReference type="SUPFAM" id="SSF69118">
    <property type="entry name" value="AhpD-like"/>
    <property type="match status" value="1"/>
</dbReference>
<evidence type="ECO:0000259" key="1">
    <source>
        <dbReference type="Pfam" id="PF02627"/>
    </source>
</evidence>
<dbReference type="EMBL" id="JACBZM010000001">
    <property type="protein sequence ID" value="NYI47118.1"/>
    <property type="molecule type" value="Genomic_DNA"/>
</dbReference>
<gene>
    <name evidence="2" type="ORF">BJ993_004198</name>
</gene>
<dbReference type="InterPro" id="IPR029032">
    <property type="entry name" value="AhpD-like"/>
</dbReference>
<dbReference type="AlphaFoldDB" id="A0A7Y9ZMN5"/>
<keyword evidence="2" id="KW-0560">Oxidoreductase</keyword>
<dbReference type="InterPro" id="IPR003779">
    <property type="entry name" value="CMD-like"/>
</dbReference>
<dbReference type="RefSeq" id="WP_179651054.1">
    <property type="nucleotide sequence ID" value="NZ_JACBZM010000001.1"/>
</dbReference>
<evidence type="ECO:0000313" key="2">
    <source>
        <dbReference type="EMBL" id="NYI47118.1"/>
    </source>
</evidence>
<evidence type="ECO:0000313" key="3">
    <source>
        <dbReference type="Proteomes" id="UP000562045"/>
    </source>
</evidence>
<name>A0A7Y9ZMN5_9ACTN</name>
<dbReference type="PANTHER" id="PTHR34846:SF5">
    <property type="entry name" value="CARBOXYMUCONOLACTONE DECARBOXYLASE-LIKE DOMAIN-CONTAINING PROTEIN"/>
    <property type="match status" value="1"/>
</dbReference>
<organism evidence="2 3">
    <name type="scientific">Nocardioides aromaticivorans</name>
    <dbReference type="NCBI Taxonomy" id="200618"/>
    <lineage>
        <taxon>Bacteria</taxon>
        <taxon>Bacillati</taxon>
        <taxon>Actinomycetota</taxon>
        <taxon>Actinomycetes</taxon>
        <taxon>Propionibacteriales</taxon>
        <taxon>Nocardioidaceae</taxon>
        <taxon>Nocardioides</taxon>
    </lineage>
</organism>
<comment type="caution">
    <text evidence="2">The sequence shown here is derived from an EMBL/GenBank/DDBJ whole genome shotgun (WGS) entry which is preliminary data.</text>
</comment>
<dbReference type="PANTHER" id="PTHR34846">
    <property type="entry name" value="4-CARBOXYMUCONOLACTONE DECARBOXYLASE FAMILY PROTEIN (AFU_ORTHOLOGUE AFUA_6G11590)"/>
    <property type="match status" value="1"/>
</dbReference>
<accession>A0A7Y9ZMN5</accession>
<dbReference type="Proteomes" id="UP000562045">
    <property type="component" value="Unassembled WGS sequence"/>
</dbReference>
<dbReference type="GO" id="GO:0051920">
    <property type="term" value="F:peroxiredoxin activity"/>
    <property type="evidence" value="ECO:0007669"/>
    <property type="project" value="InterPro"/>
</dbReference>